<protein>
    <submittedName>
        <fullName evidence="5">Globin</fullName>
    </submittedName>
</protein>
<dbReference type="EMBL" id="BMIA01000004">
    <property type="protein sequence ID" value="GGH48672.1"/>
    <property type="molecule type" value="Genomic_DNA"/>
</dbReference>
<comment type="caution">
    <text evidence="5">The sequence shown here is derived from an EMBL/GenBank/DDBJ whole genome shotgun (WGS) entry which is preliminary data.</text>
</comment>
<accession>A0ABQ1Z4K1</accession>
<dbReference type="InterPro" id="IPR001486">
    <property type="entry name" value="Hemoglobin_trunc"/>
</dbReference>
<gene>
    <name evidence="5" type="ORF">GCM10007423_50050</name>
</gene>
<evidence type="ECO:0000256" key="1">
    <source>
        <dbReference type="ARBA" id="ARBA00022448"/>
    </source>
</evidence>
<name>A0ABQ1Z4K1_9BACT</name>
<dbReference type="CDD" id="cd14775">
    <property type="entry name" value="TrHb2_O-like"/>
    <property type="match status" value="1"/>
</dbReference>
<sequence>MDQKSTIPTLFEWAGGMPVFERLTDLFYQKVLKDPILEPVFKHMSPEHQQHVAHFIAEVLGGPEWYSTAEGSHFKMVQKHLARHLTEQHRQRWVSLLLETADEINLPDDPEFRSAFVAYIEWGTRIAVINSHSDELQMNPEEPMPKWGWGVPGGPFLG</sequence>
<dbReference type="Proteomes" id="UP000600214">
    <property type="component" value="Unassembled WGS sequence"/>
</dbReference>
<dbReference type="RefSeq" id="WP_188937567.1">
    <property type="nucleotide sequence ID" value="NZ_BMIA01000004.1"/>
</dbReference>
<evidence type="ECO:0000313" key="6">
    <source>
        <dbReference type="Proteomes" id="UP000600214"/>
    </source>
</evidence>
<dbReference type="SUPFAM" id="SSF46458">
    <property type="entry name" value="Globin-like"/>
    <property type="match status" value="1"/>
</dbReference>
<keyword evidence="1" id="KW-0813">Transport</keyword>
<evidence type="ECO:0000256" key="3">
    <source>
        <dbReference type="ARBA" id="ARBA00022723"/>
    </source>
</evidence>
<keyword evidence="2" id="KW-0349">Heme</keyword>
<keyword evidence="4" id="KW-0408">Iron</keyword>
<dbReference type="InterPro" id="IPR012292">
    <property type="entry name" value="Globin/Proto"/>
</dbReference>
<proteinExistence type="predicted"/>
<keyword evidence="6" id="KW-1185">Reference proteome</keyword>
<dbReference type="Pfam" id="PF01152">
    <property type="entry name" value="Bac_globin"/>
    <property type="match status" value="1"/>
</dbReference>
<dbReference type="InterPro" id="IPR009050">
    <property type="entry name" value="Globin-like_sf"/>
</dbReference>
<keyword evidence="3" id="KW-0479">Metal-binding</keyword>
<evidence type="ECO:0000313" key="5">
    <source>
        <dbReference type="EMBL" id="GGH48672.1"/>
    </source>
</evidence>
<organism evidence="5 6">
    <name type="scientific">Dyadobacter endophyticus</name>
    <dbReference type="NCBI Taxonomy" id="1749036"/>
    <lineage>
        <taxon>Bacteria</taxon>
        <taxon>Pseudomonadati</taxon>
        <taxon>Bacteroidota</taxon>
        <taxon>Cytophagia</taxon>
        <taxon>Cytophagales</taxon>
        <taxon>Spirosomataceae</taxon>
        <taxon>Dyadobacter</taxon>
    </lineage>
</organism>
<evidence type="ECO:0000256" key="4">
    <source>
        <dbReference type="ARBA" id="ARBA00023004"/>
    </source>
</evidence>
<evidence type="ECO:0000256" key="2">
    <source>
        <dbReference type="ARBA" id="ARBA00022617"/>
    </source>
</evidence>
<reference evidence="6" key="1">
    <citation type="journal article" date="2019" name="Int. J. Syst. Evol. Microbiol.">
        <title>The Global Catalogue of Microorganisms (GCM) 10K type strain sequencing project: providing services to taxonomists for standard genome sequencing and annotation.</title>
        <authorList>
            <consortium name="The Broad Institute Genomics Platform"/>
            <consortium name="The Broad Institute Genome Sequencing Center for Infectious Disease"/>
            <person name="Wu L."/>
            <person name="Ma J."/>
        </authorList>
    </citation>
    <scope>NUCLEOTIDE SEQUENCE [LARGE SCALE GENOMIC DNA]</scope>
    <source>
        <strain evidence="6">CGMCC 1.15288</strain>
    </source>
</reference>
<dbReference type="Gene3D" id="1.10.490.10">
    <property type="entry name" value="Globins"/>
    <property type="match status" value="1"/>
</dbReference>